<dbReference type="PANTHER" id="PTHR13620:SF109">
    <property type="entry name" value="3'-5' EXONUCLEASE"/>
    <property type="match status" value="1"/>
</dbReference>
<keyword evidence="6" id="KW-0460">Magnesium</keyword>
<evidence type="ECO:0000259" key="11">
    <source>
        <dbReference type="SMART" id="SM00474"/>
    </source>
</evidence>
<dbReference type="GO" id="GO:0006139">
    <property type="term" value="P:nucleobase-containing compound metabolic process"/>
    <property type="evidence" value="ECO:0007669"/>
    <property type="project" value="InterPro"/>
</dbReference>
<dbReference type="InterPro" id="IPR012337">
    <property type="entry name" value="RNaseH-like_sf"/>
</dbReference>
<evidence type="ECO:0000256" key="6">
    <source>
        <dbReference type="ARBA" id="ARBA00022842"/>
    </source>
</evidence>
<evidence type="ECO:0000256" key="3">
    <source>
        <dbReference type="ARBA" id="ARBA00022723"/>
    </source>
</evidence>
<evidence type="ECO:0000256" key="10">
    <source>
        <dbReference type="SAM" id="MobiDB-lite"/>
    </source>
</evidence>
<keyword evidence="5" id="KW-0269">Exonuclease</keyword>
<feature type="region of interest" description="Disordered" evidence="10">
    <location>
        <begin position="1"/>
        <end position="59"/>
    </location>
</feature>
<dbReference type="GO" id="GO:0046872">
    <property type="term" value="F:metal ion binding"/>
    <property type="evidence" value="ECO:0007669"/>
    <property type="project" value="UniProtKB-KW"/>
</dbReference>
<dbReference type="GO" id="GO:0005634">
    <property type="term" value="C:nucleus"/>
    <property type="evidence" value="ECO:0007669"/>
    <property type="project" value="UniProtKB-SubCell"/>
</dbReference>
<dbReference type="InterPro" id="IPR036397">
    <property type="entry name" value="RNaseH_sf"/>
</dbReference>
<keyword evidence="4" id="KW-0378">Hydrolase</keyword>
<evidence type="ECO:0000256" key="1">
    <source>
        <dbReference type="ARBA" id="ARBA00004123"/>
    </source>
</evidence>
<dbReference type="CDD" id="cd06141">
    <property type="entry name" value="WRN_exo"/>
    <property type="match status" value="1"/>
</dbReference>
<keyword evidence="2" id="KW-0540">Nuclease</keyword>
<evidence type="ECO:0000256" key="4">
    <source>
        <dbReference type="ARBA" id="ARBA00022801"/>
    </source>
</evidence>
<gene>
    <name evidence="12" type="ORF">AB1Y20_012512</name>
</gene>
<feature type="compositionally biased region" description="Pro residues" evidence="10">
    <location>
        <begin position="20"/>
        <end position="51"/>
    </location>
</feature>
<dbReference type="Proteomes" id="UP001515480">
    <property type="component" value="Unassembled WGS sequence"/>
</dbReference>
<dbReference type="GO" id="GO:0003676">
    <property type="term" value="F:nucleic acid binding"/>
    <property type="evidence" value="ECO:0007669"/>
    <property type="project" value="InterPro"/>
</dbReference>
<proteinExistence type="predicted"/>
<evidence type="ECO:0000313" key="13">
    <source>
        <dbReference type="Proteomes" id="UP001515480"/>
    </source>
</evidence>
<dbReference type="Gene3D" id="3.30.420.10">
    <property type="entry name" value="Ribonuclease H-like superfamily/Ribonuclease H"/>
    <property type="match status" value="1"/>
</dbReference>
<evidence type="ECO:0000256" key="7">
    <source>
        <dbReference type="ARBA" id="ARBA00023242"/>
    </source>
</evidence>
<evidence type="ECO:0000313" key="12">
    <source>
        <dbReference type="EMBL" id="KAL1499827.1"/>
    </source>
</evidence>
<accession>A0AB34IKS0</accession>
<keyword evidence="7" id="KW-0539">Nucleus</keyword>
<dbReference type="PANTHER" id="PTHR13620">
    <property type="entry name" value="3-5 EXONUCLEASE"/>
    <property type="match status" value="1"/>
</dbReference>
<feature type="domain" description="3'-5' exonuclease" evidence="11">
    <location>
        <begin position="68"/>
        <end position="256"/>
    </location>
</feature>
<reference evidence="12 13" key="1">
    <citation type="journal article" date="2024" name="Science">
        <title>Giant polyketide synthase enzymes in the biosynthesis of giant marine polyether toxins.</title>
        <authorList>
            <person name="Fallon T.R."/>
            <person name="Shende V.V."/>
            <person name="Wierzbicki I.H."/>
            <person name="Pendleton A.L."/>
            <person name="Watervoot N.F."/>
            <person name="Auber R.P."/>
            <person name="Gonzalez D.J."/>
            <person name="Wisecaver J.H."/>
            <person name="Moore B.S."/>
        </authorList>
    </citation>
    <scope>NUCLEOTIDE SEQUENCE [LARGE SCALE GENOMIC DNA]</scope>
    <source>
        <strain evidence="12 13">12B1</strain>
    </source>
</reference>
<organism evidence="12 13">
    <name type="scientific">Prymnesium parvum</name>
    <name type="common">Toxic golden alga</name>
    <dbReference type="NCBI Taxonomy" id="97485"/>
    <lineage>
        <taxon>Eukaryota</taxon>
        <taxon>Haptista</taxon>
        <taxon>Haptophyta</taxon>
        <taxon>Prymnesiophyceae</taxon>
        <taxon>Prymnesiales</taxon>
        <taxon>Prymnesiaceae</taxon>
        <taxon>Prymnesium</taxon>
    </lineage>
</organism>
<keyword evidence="13" id="KW-1185">Reference proteome</keyword>
<dbReference type="InterPro" id="IPR002562">
    <property type="entry name" value="3'-5'_exonuclease_dom"/>
</dbReference>
<feature type="compositionally biased region" description="Low complexity" evidence="10">
    <location>
        <begin position="1"/>
        <end position="19"/>
    </location>
</feature>
<comment type="subcellular location">
    <subcellularLocation>
        <location evidence="1">Nucleus</location>
    </subcellularLocation>
</comment>
<dbReference type="Pfam" id="PF01612">
    <property type="entry name" value="DNA_pol_A_exo1"/>
    <property type="match status" value="1"/>
</dbReference>
<sequence length="316" mass="34063">MPRPAARPSSASSSASSSSPDPPSSPPPTLAAETPAPPASPDAPRPAPGPRTPLHTSVSLPHFSPPRVVFSYDAKLLDEVLRAQLLHERCVGLDIEWRPTFISGAPQHRVALVQVCSPRVCVLVPVRHVPLRKLPSLVALLEQPTTWKVGCGVREDARKLHRDLGVVCAPVLELGDSATRLQGEGSVRFPGLPEDEAVRPGIKGMALACGVQLSKPKSLSRSNWERRPLTQQQQIYASQDAYVGLWLSVCLHRLATGGSVDFREWLAEQAARESASQTAKVAEREQRLKEWGVGGSATPGCFAPHLDARACIREIA</sequence>
<dbReference type="AlphaFoldDB" id="A0AB34IKS0"/>
<dbReference type="SMART" id="SM00474">
    <property type="entry name" value="35EXOc"/>
    <property type="match status" value="1"/>
</dbReference>
<name>A0AB34IKS0_PRYPA</name>
<comment type="caution">
    <text evidence="12">The sequence shown here is derived from an EMBL/GenBank/DDBJ whole genome shotgun (WGS) entry which is preliminary data.</text>
</comment>
<evidence type="ECO:0000256" key="9">
    <source>
        <dbReference type="ARBA" id="ARBA00042761"/>
    </source>
</evidence>
<keyword evidence="3" id="KW-0479">Metal-binding</keyword>
<dbReference type="InterPro" id="IPR051132">
    <property type="entry name" value="3-5_Exonuclease_domain"/>
</dbReference>
<protein>
    <recommendedName>
        <fullName evidence="8">3'-5' exonuclease</fullName>
    </recommendedName>
    <alternativeName>
        <fullName evidence="9">Werner Syndrome-like exonuclease</fullName>
    </alternativeName>
</protein>
<dbReference type="EMBL" id="JBGBPQ010000024">
    <property type="protein sequence ID" value="KAL1499827.1"/>
    <property type="molecule type" value="Genomic_DNA"/>
</dbReference>
<dbReference type="GO" id="GO:0008408">
    <property type="term" value="F:3'-5' exonuclease activity"/>
    <property type="evidence" value="ECO:0007669"/>
    <property type="project" value="InterPro"/>
</dbReference>
<dbReference type="SUPFAM" id="SSF53098">
    <property type="entry name" value="Ribonuclease H-like"/>
    <property type="match status" value="1"/>
</dbReference>
<evidence type="ECO:0000256" key="8">
    <source>
        <dbReference type="ARBA" id="ARBA00040531"/>
    </source>
</evidence>
<evidence type="ECO:0000256" key="5">
    <source>
        <dbReference type="ARBA" id="ARBA00022839"/>
    </source>
</evidence>
<evidence type="ECO:0000256" key="2">
    <source>
        <dbReference type="ARBA" id="ARBA00022722"/>
    </source>
</evidence>